<evidence type="ECO:0000259" key="1">
    <source>
        <dbReference type="Pfam" id="PF01850"/>
    </source>
</evidence>
<dbReference type="Gene3D" id="3.40.50.1010">
    <property type="entry name" value="5'-nuclease"/>
    <property type="match status" value="1"/>
</dbReference>
<evidence type="ECO:0000313" key="3">
    <source>
        <dbReference type="Proteomes" id="UP000185911"/>
    </source>
</evidence>
<keyword evidence="3" id="KW-1185">Reference proteome</keyword>
<dbReference type="Pfam" id="PF01850">
    <property type="entry name" value="PIN"/>
    <property type="match status" value="1"/>
</dbReference>
<feature type="domain" description="PIN" evidence="1">
    <location>
        <begin position="4"/>
        <end position="128"/>
    </location>
</feature>
<reference evidence="2 3" key="1">
    <citation type="submission" date="2017-01" db="EMBL/GenBank/DDBJ databases">
        <title>Genome sequence of Rhodoferax antarcticus ANT.BR, a psychrophilic purple nonsulfur bacterium from an Antarctic microbial mat.</title>
        <authorList>
            <person name="Baker J."/>
            <person name="Riester C."/>
            <person name="Skinner B."/>
            <person name="Newell A."/>
            <person name="Swingley W."/>
            <person name="Madigan M."/>
            <person name="Jung D."/>
            <person name="Asao M."/>
            <person name="Chen M."/>
            <person name="Loughlin P."/>
            <person name="Pan H."/>
            <person name="Lin S."/>
            <person name="Li N."/>
            <person name="Shaw J."/>
            <person name="Prado M."/>
            <person name="Sherman C."/>
            <person name="Li X."/>
            <person name="Tang J."/>
            <person name="Blankenship R."/>
            <person name="Zhao T."/>
            <person name="Touchman J."/>
            <person name="Sattley M."/>
        </authorList>
    </citation>
    <scope>NUCLEOTIDE SEQUENCE [LARGE SCALE GENOMIC DNA]</scope>
    <source>
        <strain evidence="2 3">ANT.BR</strain>
    </source>
</reference>
<dbReference type="STRING" id="81479.RA876_07845"/>
<dbReference type="Proteomes" id="UP000185911">
    <property type="component" value="Unassembled WGS sequence"/>
</dbReference>
<dbReference type="AlphaFoldDB" id="A0A1Q8YER8"/>
<dbReference type="InterPro" id="IPR002716">
    <property type="entry name" value="PIN_dom"/>
</dbReference>
<comment type="caution">
    <text evidence="2">The sequence shown here is derived from an EMBL/GenBank/DDBJ whole genome shotgun (WGS) entry which is preliminary data.</text>
</comment>
<organism evidence="2 3">
    <name type="scientific">Rhodoferax antarcticus ANT.BR</name>
    <dbReference type="NCBI Taxonomy" id="1111071"/>
    <lineage>
        <taxon>Bacteria</taxon>
        <taxon>Pseudomonadati</taxon>
        <taxon>Pseudomonadota</taxon>
        <taxon>Betaproteobacteria</taxon>
        <taxon>Burkholderiales</taxon>
        <taxon>Comamonadaceae</taxon>
        <taxon>Rhodoferax</taxon>
    </lineage>
</organism>
<gene>
    <name evidence="2" type="ORF">BLL52_2752</name>
</gene>
<dbReference type="EMBL" id="MSYM01000013">
    <property type="protein sequence ID" value="OLP06516.1"/>
    <property type="molecule type" value="Genomic_DNA"/>
</dbReference>
<accession>A0A1Q8YER8</accession>
<dbReference type="SUPFAM" id="SSF88723">
    <property type="entry name" value="PIN domain-like"/>
    <property type="match status" value="1"/>
</dbReference>
<sequence length="144" mass="16120">MQRVYLDANATIYFVEKAAPHYPGIRNRMTDAHGKPMVHCVISELLLMDVRVKPLREQDQATLASFERYFAAFSSQTVSMDKSVFELATHLRVSHSIKTPDALHLAAAIHAGCDQFWTNDSKLIRAAEGRIEVINIGEPHGTNT</sequence>
<proteinExistence type="predicted"/>
<dbReference type="InterPro" id="IPR029060">
    <property type="entry name" value="PIN-like_dom_sf"/>
</dbReference>
<dbReference type="CDD" id="cd09854">
    <property type="entry name" value="PIN_VapC-like"/>
    <property type="match status" value="1"/>
</dbReference>
<name>A0A1Q8YER8_9BURK</name>
<protein>
    <recommendedName>
        <fullName evidence="1">PIN domain-containing protein</fullName>
    </recommendedName>
</protein>
<evidence type="ECO:0000313" key="2">
    <source>
        <dbReference type="EMBL" id="OLP06516.1"/>
    </source>
</evidence>